<keyword evidence="1" id="KW-0175">Coiled coil</keyword>
<protein>
    <submittedName>
        <fullName evidence="2">Myosin_tail_1 domain-containing protein</fullName>
    </submittedName>
</protein>
<evidence type="ECO:0000256" key="1">
    <source>
        <dbReference type="SAM" id="Coils"/>
    </source>
</evidence>
<reference evidence="2" key="1">
    <citation type="submission" date="2016-06" db="UniProtKB">
        <authorList>
            <consortium name="WormBaseParasite"/>
        </authorList>
    </citation>
    <scope>IDENTIFICATION</scope>
</reference>
<dbReference type="AlphaFoldDB" id="A0A183B2U4"/>
<sequence length="220" mass="25646">LCTSIDAGHTDPAVLMEEIAQLKDDLVKTEAAARTTQSKLERQLVEAEEDRVFLQNHISELERNIKELRSELADTRAQLEALELQTNTTEKTRGNSVFSEVEDRRVRAENLVLRQRQIIDELRLQIKKIEAESNRKLVETVRKLEIRFRERDTKFVDELVAERARLMTENNQLSRRIQQMEELQNIGDYGADITLYVLYAKDSNRSHPGVTQVRFRANRN</sequence>
<feature type="coiled-coil region" evidence="1">
    <location>
        <begin position="19"/>
        <end position="183"/>
    </location>
</feature>
<dbReference type="WBParaSite" id="ECPE_0001356801-mRNA-1">
    <property type="protein sequence ID" value="ECPE_0001356801-mRNA-1"/>
    <property type="gene ID" value="ECPE_0001356801"/>
</dbReference>
<proteinExistence type="predicted"/>
<evidence type="ECO:0000313" key="2">
    <source>
        <dbReference type="WBParaSite" id="ECPE_0001356801-mRNA-1"/>
    </source>
</evidence>
<name>A0A183B2U4_9TREM</name>
<organism evidence="2">
    <name type="scientific">Echinostoma caproni</name>
    <dbReference type="NCBI Taxonomy" id="27848"/>
    <lineage>
        <taxon>Eukaryota</taxon>
        <taxon>Metazoa</taxon>
        <taxon>Spiralia</taxon>
        <taxon>Lophotrochozoa</taxon>
        <taxon>Platyhelminthes</taxon>
        <taxon>Trematoda</taxon>
        <taxon>Digenea</taxon>
        <taxon>Plagiorchiida</taxon>
        <taxon>Echinostomata</taxon>
        <taxon>Echinostomatoidea</taxon>
        <taxon>Echinostomatidae</taxon>
        <taxon>Echinostoma</taxon>
    </lineage>
</organism>
<accession>A0A183B2U4</accession>